<gene>
    <name evidence="1" type="ORF">F53441_10545</name>
</gene>
<comment type="caution">
    <text evidence="1">The sequence shown here is derived from an EMBL/GenBank/DDBJ whole genome shotgun (WGS) entry which is preliminary data.</text>
</comment>
<accession>A0A8H4K9C4</accession>
<reference evidence="1" key="1">
    <citation type="submission" date="2020-01" db="EMBL/GenBank/DDBJ databases">
        <title>Identification and distribution of gene clusters putatively required for synthesis of sphingolipid metabolism inhibitors in phylogenetically diverse species of the filamentous fungus Fusarium.</title>
        <authorList>
            <person name="Kim H.-S."/>
            <person name="Busman M."/>
            <person name="Brown D.W."/>
            <person name="Divon H."/>
            <person name="Uhlig S."/>
            <person name="Proctor R.H."/>
        </authorList>
    </citation>
    <scope>NUCLEOTIDE SEQUENCE</scope>
    <source>
        <strain evidence="1">NRRL 53441</strain>
    </source>
</reference>
<dbReference type="Proteomes" id="UP000605986">
    <property type="component" value="Unassembled WGS sequence"/>
</dbReference>
<evidence type="ECO:0000313" key="1">
    <source>
        <dbReference type="EMBL" id="KAF4445796.1"/>
    </source>
</evidence>
<name>A0A8H4K9C4_9HYPO</name>
<keyword evidence="2" id="KW-1185">Reference proteome</keyword>
<protein>
    <submittedName>
        <fullName evidence="1">Uncharacterized protein</fullName>
    </submittedName>
</protein>
<proteinExistence type="predicted"/>
<dbReference type="OrthoDB" id="5410365at2759"/>
<sequence length="310" mass="34356">MSLLVFCNVPHAPRDVPLGSLVLNLRHPNQGNVTSSSLDLVEGVDYSSREQQDFKGLLEAGKNTSFWAQITSLLSFHHGKSKTESLALEAKAGKLYELTSPEDLFKKLCQDKKVQARLTEQSQQRYDTFFIVGWRTFVDSQVETVGEETANAGAKAKAPVGKAVKANFGVDVADAADIEAGGQRSTQKSGQESYGMEGEYVYAIQYRKVKANKTDLGASKIDRDGFWRVFTDNRGMAAERPDAASPTNFEYYEGVFDNSKTYLGEGKEGKEYEDSESRILVTTSGEKYVFLETVAEEEEDDDEDLDEDAI</sequence>
<dbReference type="AlphaFoldDB" id="A0A8H4K9C4"/>
<evidence type="ECO:0000313" key="2">
    <source>
        <dbReference type="Proteomes" id="UP000605986"/>
    </source>
</evidence>
<organism evidence="1 2">
    <name type="scientific">Fusarium austroafricanum</name>
    <dbReference type="NCBI Taxonomy" id="2364996"/>
    <lineage>
        <taxon>Eukaryota</taxon>
        <taxon>Fungi</taxon>
        <taxon>Dikarya</taxon>
        <taxon>Ascomycota</taxon>
        <taxon>Pezizomycotina</taxon>
        <taxon>Sordariomycetes</taxon>
        <taxon>Hypocreomycetidae</taxon>
        <taxon>Hypocreales</taxon>
        <taxon>Nectriaceae</taxon>
        <taxon>Fusarium</taxon>
        <taxon>Fusarium concolor species complex</taxon>
    </lineage>
</organism>
<dbReference type="EMBL" id="JAADJG010000499">
    <property type="protein sequence ID" value="KAF4445796.1"/>
    <property type="molecule type" value="Genomic_DNA"/>
</dbReference>